<dbReference type="AlphaFoldDB" id="A0A8C2QIJ5"/>
<evidence type="ECO:0000313" key="1">
    <source>
        <dbReference type="Ensembl" id="ENSCGRP00001014281.1"/>
    </source>
</evidence>
<evidence type="ECO:0000313" key="2">
    <source>
        <dbReference type="Proteomes" id="UP000694386"/>
    </source>
</evidence>
<dbReference type="Pfam" id="PF15091">
    <property type="entry name" value="DUF4554"/>
    <property type="match status" value="1"/>
</dbReference>
<name>A0A8C2QIJ5_CRIGR</name>
<proteinExistence type="predicted"/>
<sequence>MERTALAVCEILRYLIIHWKCETGIVKGALLEGQLMISIEALSSKRLPNSLHCAITIASTGNIYGGLVFKKFLQEIQSVLPRFSAKLTWASEEGDHSQDTSSVTPFQVIFKADESPQSLKKDCLIIKQFLRKVIIVHQKLKFNFHLTVNGIRSAEIFGSGREG</sequence>
<reference evidence="1" key="1">
    <citation type="submission" date="2025-08" db="UniProtKB">
        <authorList>
            <consortium name="Ensembl"/>
        </authorList>
    </citation>
    <scope>IDENTIFICATION</scope>
</reference>
<reference evidence="1" key="2">
    <citation type="submission" date="2025-09" db="UniProtKB">
        <authorList>
            <consortium name="Ensembl"/>
        </authorList>
    </citation>
    <scope>IDENTIFICATION</scope>
</reference>
<organism evidence="1 2">
    <name type="scientific">Cricetulus griseus</name>
    <name type="common">Chinese hamster</name>
    <name type="synonym">Cricetulus barabensis griseus</name>
    <dbReference type="NCBI Taxonomy" id="10029"/>
    <lineage>
        <taxon>Eukaryota</taxon>
        <taxon>Metazoa</taxon>
        <taxon>Chordata</taxon>
        <taxon>Craniata</taxon>
        <taxon>Vertebrata</taxon>
        <taxon>Euteleostomi</taxon>
        <taxon>Mammalia</taxon>
        <taxon>Eutheria</taxon>
        <taxon>Euarchontoglires</taxon>
        <taxon>Glires</taxon>
        <taxon>Rodentia</taxon>
        <taxon>Myomorpha</taxon>
        <taxon>Muroidea</taxon>
        <taxon>Cricetidae</taxon>
        <taxon>Cricetinae</taxon>
        <taxon>Cricetulus</taxon>
    </lineage>
</organism>
<dbReference type="PANTHER" id="PTHR14652:SF2">
    <property type="entry name" value="TYPE 2 DNA TOPOISOMERASE 6 SUBUNIT B-LIKE"/>
    <property type="match status" value="1"/>
</dbReference>
<dbReference type="Ensembl" id="ENSCGRT00001018518.1">
    <property type="protein sequence ID" value="ENSCGRP00001014281.1"/>
    <property type="gene ID" value="ENSCGRG00001015205.1"/>
</dbReference>
<dbReference type="PANTHER" id="PTHR14652">
    <property type="entry name" value="TYPE 2 DNA TOPOISOMERASE 6 SUBUNIT B-LIKE"/>
    <property type="match status" value="1"/>
</dbReference>
<dbReference type="InterPro" id="IPR028040">
    <property type="entry name" value="TopoVIB-like"/>
</dbReference>
<protein>
    <submittedName>
        <fullName evidence="1">Uncharacterized protein</fullName>
    </submittedName>
</protein>
<accession>A0A8C2QIJ5</accession>
<dbReference type="Proteomes" id="UP000694386">
    <property type="component" value="Unplaced"/>
</dbReference>
<dbReference type="GO" id="GO:0042138">
    <property type="term" value="P:meiotic DNA double-strand break formation"/>
    <property type="evidence" value="ECO:0007669"/>
    <property type="project" value="InterPro"/>
</dbReference>
<dbReference type="GO" id="GO:0007131">
    <property type="term" value="P:reciprocal meiotic recombination"/>
    <property type="evidence" value="ECO:0007669"/>
    <property type="project" value="TreeGrafter"/>
</dbReference>